<evidence type="ECO:0000313" key="5">
    <source>
        <dbReference type="EMBL" id="MBB6096735.1"/>
    </source>
</evidence>
<dbReference type="GO" id="GO:0008235">
    <property type="term" value="F:metalloexopeptidase activity"/>
    <property type="evidence" value="ECO:0007669"/>
    <property type="project" value="UniProtKB-ARBA"/>
</dbReference>
<dbReference type="Gene3D" id="3.90.230.10">
    <property type="entry name" value="Creatinase/methionine aminopeptidase superfamily"/>
    <property type="match status" value="1"/>
</dbReference>
<dbReference type="SUPFAM" id="SSF55920">
    <property type="entry name" value="Creatinase/aminopeptidase"/>
    <property type="match status" value="1"/>
</dbReference>
<dbReference type="EC" id="3.4.11.9" evidence="5"/>
<dbReference type="InterPro" id="IPR000994">
    <property type="entry name" value="Pept_M24"/>
</dbReference>
<evidence type="ECO:0000256" key="1">
    <source>
        <dbReference type="ARBA" id="ARBA00022723"/>
    </source>
</evidence>
<feature type="domain" description="Peptidase M24" evidence="3">
    <location>
        <begin position="129"/>
        <end position="331"/>
    </location>
</feature>
<evidence type="ECO:0000259" key="3">
    <source>
        <dbReference type="Pfam" id="PF00557"/>
    </source>
</evidence>
<keyword evidence="6" id="KW-1185">Reference proteome</keyword>
<evidence type="ECO:0000256" key="2">
    <source>
        <dbReference type="ARBA" id="ARBA00022801"/>
    </source>
</evidence>
<dbReference type="GO" id="GO:0004177">
    <property type="term" value="F:aminopeptidase activity"/>
    <property type="evidence" value="ECO:0007669"/>
    <property type="project" value="UniProtKB-KW"/>
</dbReference>
<dbReference type="InterPro" id="IPR029149">
    <property type="entry name" value="Creatin/AminoP/Spt16_N"/>
</dbReference>
<dbReference type="CDD" id="cd01092">
    <property type="entry name" value="APP-like"/>
    <property type="match status" value="1"/>
</dbReference>
<dbReference type="InterPro" id="IPR050659">
    <property type="entry name" value="Peptidase_M24B"/>
</dbReference>
<dbReference type="InterPro" id="IPR036005">
    <property type="entry name" value="Creatinase/aminopeptidase-like"/>
</dbReference>
<sequence length="345" mass="37040">MQKLLSTLSGAQLDALWVTKPENVRYLSGFTTPKDGRVLITPERSILYTDARYTVQAQEESALEVVIARGPEVLAHAAEVVRGKRVGFEAEHLSVAALEDLSALEASLVPTRGLVEILRRIKTPEEIAKIRRAQELADNALQAVLPQLRAGVREIDIALELEYHLRRAGASGPSFDFIVAGGPRSAMPHGVASERVLQDGDLVTIDMGAVWDGYHSDMTRAYPVGEIREQLRGFYRAVKAALEAAVAQVRPGVSCPELDAVARGVLAEHGLAEYFAHSLGHGVGLAIHEAPSLSALSQDVLEAGMVITVEPGVYLPGVGGVRLEHLLVVTESGHEVLSASPIPEL</sequence>
<dbReference type="InterPro" id="IPR001714">
    <property type="entry name" value="Pept_M24_MAP"/>
</dbReference>
<reference evidence="5 6" key="1">
    <citation type="submission" date="2020-08" db="EMBL/GenBank/DDBJ databases">
        <title>Genomic Encyclopedia of Type Strains, Phase IV (KMG-IV): sequencing the most valuable type-strain genomes for metagenomic binning, comparative biology and taxonomic classification.</title>
        <authorList>
            <person name="Goeker M."/>
        </authorList>
    </citation>
    <scope>NUCLEOTIDE SEQUENCE [LARGE SCALE GENOMIC DNA]</scope>
    <source>
        <strain evidence="5 6">DSM 21458</strain>
    </source>
</reference>
<keyword evidence="2 5" id="KW-0378">Hydrolase</keyword>
<proteinExistence type="predicted"/>
<dbReference type="SUPFAM" id="SSF53092">
    <property type="entry name" value="Creatinase/prolidase N-terminal domain"/>
    <property type="match status" value="1"/>
</dbReference>
<name>A0A841HY62_9DEIO</name>
<organism evidence="5 6">
    <name type="scientific">Deinobacterium chartae</name>
    <dbReference type="NCBI Taxonomy" id="521158"/>
    <lineage>
        <taxon>Bacteria</taxon>
        <taxon>Thermotogati</taxon>
        <taxon>Deinococcota</taxon>
        <taxon>Deinococci</taxon>
        <taxon>Deinococcales</taxon>
        <taxon>Deinococcaceae</taxon>
        <taxon>Deinobacterium</taxon>
    </lineage>
</organism>
<dbReference type="AlphaFoldDB" id="A0A841HY62"/>
<dbReference type="EMBL" id="JACHHG010000001">
    <property type="protein sequence ID" value="MBB6096735.1"/>
    <property type="molecule type" value="Genomic_DNA"/>
</dbReference>
<protein>
    <submittedName>
        <fullName evidence="5">Xaa-Pro aminopeptidase/Xaa-Pro dipeptidase</fullName>
        <ecNumber evidence="5">3.4.11.9</ecNumber>
        <ecNumber evidence="5">3.4.13.9</ecNumber>
    </submittedName>
</protein>
<keyword evidence="5" id="KW-0031">Aminopeptidase</keyword>
<dbReference type="PANTHER" id="PTHR46112:SF3">
    <property type="entry name" value="AMINOPEPTIDASE YPDF"/>
    <property type="match status" value="1"/>
</dbReference>
<dbReference type="GO" id="GO:0102009">
    <property type="term" value="F:proline dipeptidase activity"/>
    <property type="evidence" value="ECO:0007669"/>
    <property type="project" value="UniProtKB-EC"/>
</dbReference>
<keyword evidence="5" id="KW-0645">Protease</keyword>
<feature type="domain" description="Creatinase N-terminal" evidence="4">
    <location>
        <begin position="2"/>
        <end position="121"/>
    </location>
</feature>
<dbReference type="InterPro" id="IPR001131">
    <property type="entry name" value="Peptidase_M24B_aminopep-P_CS"/>
</dbReference>
<dbReference type="Pfam" id="PF01321">
    <property type="entry name" value="Creatinase_N"/>
    <property type="match status" value="1"/>
</dbReference>
<dbReference type="PROSITE" id="PS00491">
    <property type="entry name" value="PROLINE_PEPTIDASE"/>
    <property type="match status" value="1"/>
</dbReference>
<comment type="caution">
    <text evidence="5">The sequence shown here is derived from an EMBL/GenBank/DDBJ whole genome shotgun (WGS) entry which is preliminary data.</text>
</comment>
<keyword evidence="1" id="KW-0479">Metal-binding</keyword>
<keyword evidence="5" id="KW-0224">Dipeptidase</keyword>
<dbReference type="EC" id="3.4.13.9" evidence="5"/>
<dbReference type="GO" id="GO:0046872">
    <property type="term" value="F:metal ion binding"/>
    <property type="evidence" value="ECO:0007669"/>
    <property type="project" value="UniProtKB-KW"/>
</dbReference>
<dbReference type="PRINTS" id="PR00599">
    <property type="entry name" value="MAPEPTIDASE"/>
</dbReference>
<accession>A0A841HY62</accession>
<dbReference type="PANTHER" id="PTHR46112">
    <property type="entry name" value="AMINOPEPTIDASE"/>
    <property type="match status" value="1"/>
</dbReference>
<dbReference type="Proteomes" id="UP000569951">
    <property type="component" value="Unassembled WGS sequence"/>
</dbReference>
<gene>
    <name evidence="5" type="ORF">HNR42_000147</name>
</gene>
<dbReference type="Gene3D" id="3.40.350.10">
    <property type="entry name" value="Creatinase/prolidase N-terminal domain"/>
    <property type="match status" value="1"/>
</dbReference>
<evidence type="ECO:0000259" key="4">
    <source>
        <dbReference type="Pfam" id="PF01321"/>
    </source>
</evidence>
<evidence type="ECO:0000313" key="6">
    <source>
        <dbReference type="Proteomes" id="UP000569951"/>
    </source>
</evidence>
<dbReference type="Pfam" id="PF00557">
    <property type="entry name" value="Peptidase_M24"/>
    <property type="match status" value="1"/>
</dbReference>
<dbReference type="InterPro" id="IPR000587">
    <property type="entry name" value="Creatinase_N"/>
</dbReference>